<reference evidence="2" key="1">
    <citation type="journal article" date="2019" name="Int. J. Syst. Evol. Microbiol.">
        <title>The Global Catalogue of Microorganisms (GCM) 10K type strain sequencing project: providing services to taxonomists for standard genome sequencing and annotation.</title>
        <authorList>
            <consortium name="The Broad Institute Genomics Platform"/>
            <consortium name="The Broad Institute Genome Sequencing Center for Infectious Disease"/>
            <person name="Wu L."/>
            <person name="Ma J."/>
        </authorList>
    </citation>
    <scope>NUCLEOTIDE SEQUENCE [LARGE SCALE GENOMIC DNA]</scope>
    <source>
        <strain evidence="2">KCTC 42964</strain>
    </source>
</reference>
<accession>A0ABV7L9A8</accession>
<organism evidence="1 2">
    <name type="scientific">Marinibaculum pumilum</name>
    <dbReference type="NCBI Taxonomy" id="1766165"/>
    <lineage>
        <taxon>Bacteria</taxon>
        <taxon>Pseudomonadati</taxon>
        <taxon>Pseudomonadota</taxon>
        <taxon>Alphaproteobacteria</taxon>
        <taxon>Rhodospirillales</taxon>
        <taxon>Rhodospirillaceae</taxon>
        <taxon>Marinibaculum</taxon>
    </lineage>
</organism>
<evidence type="ECO:0000313" key="2">
    <source>
        <dbReference type="Proteomes" id="UP001595528"/>
    </source>
</evidence>
<evidence type="ECO:0000313" key="1">
    <source>
        <dbReference type="EMBL" id="MFC3231188.1"/>
    </source>
</evidence>
<name>A0ABV7L9A8_9PROT</name>
<keyword evidence="2" id="KW-1185">Reference proteome</keyword>
<dbReference type="InterPro" id="IPR029063">
    <property type="entry name" value="SAM-dependent_MTases_sf"/>
</dbReference>
<dbReference type="GO" id="GO:0032259">
    <property type="term" value="P:methylation"/>
    <property type="evidence" value="ECO:0007669"/>
    <property type="project" value="UniProtKB-KW"/>
</dbReference>
<sequence>MLHQVPEDRAAPPVADEQRRRWHAYYTEKRITHQWFQVHLLRDLPVTDILEVGPYWGLVTAMLANAGYRVTTLDVSPMPPPLGAVGHVQADIRALKPEQCAGHDAIIACEVLEHIHWPQVDGVLAAMAASGTPWLILSVPFEGTQFGMNLYWNRHVFRRRSFLRKLRFLKRFRIRDHEDFDAHKWEVGYRETPLSALREKVEAAGWRIERQDFTADCRSVFLVCRNARPAASAAGP</sequence>
<dbReference type="GO" id="GO:0061542">
    <property type="term" value="F:3-demethylubiquinol 3-O-methyltransferase activity"/>
    <property type="evidence" value="ECO:0007669"/>
    <property type="project" value="UniProtKB-EC"/>
</dbReference>
<dbReference type="Gene3D" id="3.40.50.150">
    <property type="entry name" value="Vaccinia Virus protein VP39"/>
    <property type="match status" value="1"/>
</dbReference>
<gene>
    <name evidence="1" type="ORF">ACFOGJ_28325</name>
</gene>
<dbReference type="CDD" id="cd02440">
    <property type="entry name" value="AdoMet_MTases"/>
    <property type="match status" value="1"/>
</dbReference>
<protein>
    <submittedName>
        <fullName evidence="1">Class I SAM-dependent methyltransferase</fullName>
        <ecNumber evidence="1">2.1.1.222</ecNumber>
        <ecNumber evidence="1">2.1.1.64</ecNumber>
    </submittedName>
</protein>
<dbReference type="RefSeq" id="WP_379906652.1">
    <property type="nucleotide sequence ID" value="NZ_JBHRTR010000054.1"/>
</dbReference>
<dbReference type="EMBL" id="JBHRTR010000054">
    <property type="protein sequence ID" value="MFC3231188.1"/>
    <property type="molecule type" value="Genomic_DNA"/>
</dbReference>
<dbReference type="GO" id="GO:0102208">
    <property type="term" value="F:2-polyprenyl-6-hydroxyphenol methylase activity"/>
    <property type="evidence" value="ECO:0007669"/>
    <property type="project" value="UniProtKB-EC"/>
</dbReference>
<proteinExistence type="predicted"/>
<dbReference type="EC" id="2.1.1.222" evidence="1"/>
<dbReference type="Proteomes" id="UP001595528">
    <property type="component" value="Unassembled WGS sequence"/>
</dbReference>
<comment type="caution">
    <text evidence="1">The sequence shown here is derived from an EMBL/GenBank/DDBJ whole genome shotgun (WGS) entry which is preliminary data.</text>
</comment>
<dbReference type="EC" id="2.1.1.64" evidence="1"/>
<keyword evidence="1" id="KW-0808">Transferase</keyword>
<dbReference type="SUPFAM" id="SSF53335">
    <property type="entry name" value="S-adenosyl-L-methionine-dependent methyltransferases"/>
    <property type="match status" value="1"/>
</dbReference>
<keyword evidence="1" id="KW-0489">Methyltransferase</keyword>